<dbReference type="Proteomes" id="UP000256601">
    <property type="component" value="Unassembled WGS sequence"/>
</dbReference>
<dbReference type="EMBL" id="CP017553">
    <property type="protein sequence ID" value="AOW00125.1"/>
    <property type="molecule type" value="Genomic_DNA"/>
</dbReference>
<dbReference type="GeneID" id="2906456"/>
<dbReference type="VEuPathDB" id="FungiDB:YALI1_A01577g"/>
<evidence type="ECO:0000313" key="6">
    <source>
        <dbReference type="Proteomes" id="UP000182444"/>
    </source>
</evidence>
<dbReference type="PANTHER" id="PTHR37987">
    <property type="entry name" value="CHROMOSOME 9, WHOLE GENOME SHOTGUN SEQUENCE"/>
    <property type="match status" value="1"/>
</dbReference>
<proteinExistence type="predicted"/>
<dbReference type="Proteomes" id="UP000182444">
    <property type="component" value="Chromosome 1A"/>
</dbReference>
<evidence type="ECO:0000259" key="3">
    <source>
        <dbReference type="Pfam" id="PF09349"/>
    </source>
</evidence>
<evidence type="ECO:0000256" key="2">
    <source>
        <dbReference type="SAM" id="MobiDB-lite"/>
    </source>
</evidence>
<feature type="region of interest" description="Disordered" evidence="2">
    <location>
        <begin position="84"/>
        <end position="104"/>
    </location>
</feature>
<reference evidence="5 7" key="2">
    <citation type="submission" date="2018-07" db="EMBL/GenBank/DDBJ databases">
        <title>Draft Genome Assemblies for Five Robust Yarrowia lipolytica Strains Exhibiting High Lipid Production and Pentose Sugar Utilization and Sugar Alcohol Secretion from Undetoxified Lignocellulosic Biomass Hydrolysates.</title>
        <authorList>
            <consortium name="DOE Joint Genome Institute"/>
            <person name="Walker C."/>
            <person name="Ryu S."/>
            <person name="Na H."/>
            <person name="Zane M."/>
            <person name="LaButti K."/>
            <person name="Lipzen A."/>
            <person name="Haridas S."/>
            <person name="Barry K."/>
            <person name="Grigoriev I.V."/>
            <person name="Quarterman J."/>
            <person name="Slininger P."/>
            <person name="Dien B."/>
            <person name="Trinh C.T."/>
        </authorList>
    </citation>
    <scope>NUCLEOTIDE SEQUENCE [LARGE SCALE GENOMIC DNA]</scope>
    <source>
        <strain evidence="5 7">YB392</strain>
    </source>
</reference>
<feature type="domain" description="Oxo-4-hydroxy-4-carboxy-5-ureidoimidazoline decarboxylase" evidence="3">
    <location>
        <begin position="12"/>
        <end position="171"/>
    </location>
</feature>
<dbReference type="GO" id="GO:0006144">
    <property type="term" value="P:purine nucleobase metabolic process"/>
    <property type="evidence" value="ECO:0007669"/>
    <property type="project" value="UniProtKB-KW"/>
</dbReference>
<dbReference type="PANTHER" id="PTHR37987:SF1">
    <property type="entry name" value="OXO-4-HYDROXY-4-CARBOXY-5-UREIDOIMIDAZOLINE DECARBOXYLASE DOMAIN-CONTAINING PROTEIN"/>
    <property type="match status" value="1"/>
</dbReference>
<organism evidence="4 6">
    <name type="scientific">Yarrowia lipolytica</name>
    <name type="common">Candida lipolytica</name>
    <dbReference type="NCBI Taxonomy" id="4952"/>
    <lineage>
        <taxon>Eukaryota</taxon>
        <taxon>Fungi</taxon>
        <taxon>Dikarya</taxon>
        <taxon>Ascomycota</taxon>
        <taxon>Saccharomycotina</taxon>
        <taxon>Dipodascomycetes</taxon>
        <taxon>Dipodascales</taxon>
        <taxon>Dipodascales incertae sedis</taxon>
        <taxon>Yarrowia</taxon>
    </lineage>
</organism>
<keyword evidence="1" id="KW-0659">Purine metabolism</keyword>
<dbReference type="AlphaFoldDB" id="A0A1H6QB26"/>
<dbReference type="KEGG" id="yli:2906456"/>
<evidence type="ECO:0000313" key="7">
    <source>
        <dbReference type="Proteomes" id="UP000256601"/>
    </source>
</evidence>
<dbReference type="RefSeq" id="XP_499643.1">
    <property type="nucleotide sequence ID" value="XM_499643.1"/>
</dbReference>
<evidence type="ECO:0000313" key="4">
    <source>
        <dbReference type="EMBL" id="AOW00125.1"/>
    </source>
</evidence>
<evidence type="ECO:0000256" key="1">
    <source>
        <dbReference type="ARBA" id="ARBA00022631"/>
    </source>
</evidence>
<evidence type="ECO:0000313" key="5">
    <source>
        <dbReference type="EMBL" id="RDW22755.1"/>
    </source>
</evidence>
<sequence length="175" mass="20054">MYKLPAIETVPSLPEADQELLLDHLFEPCATLKQLVIRGAIRQQCHDYNELIERVRAELLELLKSGDDTDPRINRIIGAHPRLGAQKVDSSHSQAEQKSLQARSAQEGLRLERLNKQYEETFPGLIYVVFVNGRSREVIMENMVERINRGDVKKERQEAFNAMCDIAKDRASKLE</sequence>
<dbReference type="InterPro" id="IPR036778">
    <property type="entry name" value="OHCU_decarboxylase_sf"/>
</dbReference>
<dbReference type="OrthoDB" id="5398391at2759"/>
<dbReference type="eggNOG" id="ENOG502S227">
    <property type="taxonomic scope" value="Eukaryota"/>
</dbReference>
<dbReference type="Pfam" id="PF09349">
    <property type="entry name" value="OHCU_decarbox"/>
    <property type="match status" value="1"/>
</dbReference>
<dbReference type="Gene3D" id="1.10.3330.10">
    <property type="entry name" value="Oxo-4-hydroxy-4-carboxy-5-ureidoimidazoline decarboxylase"/>
    <property type="match status" value="1"/>
</dbReference>
<reference evidence="4 6" key="1">
    <citation type="journal article" date="2016" name="PLoS ONE">
        <title>Sequence Assembly of Yarrowia lipolytica Strain W29/CLIB89 Shows Transposable Element Diversity.</title>
        <authorList>
            <person name="Magnan C."/>
            <person name="Yu J."/>
            <person name="Chang I."/>
            <person name="Jahn E."/>
            <person name="Kanomata Y."/>
            <person name="Wu J."/>
            <person name="Zeller M."/>
            <person name="Oakes M."/>
            <person name="Baldi P."/>
            <person name="Sandmeyer S."/>
        </authorList>
    </citation>
    <scope>NUCLEOTIDE SEQUENCE [LARGE SCALE GENOMIC DNA]</scope>
    <source>
        <strain evidence="4">CLIB89</strain>
        <strain evidence="6">CLIB89(W29)</strain>
    </source>
</reference>
<dbReference type="EMBL" id="KZ859157">
    <property type="protein sequence ID" value="RDW22755.1"/>
    <property type="molecule type" value="Genomic_DNA"/>
</dbReference>
<protein>
    <submittedName>
        <fullName evidence="5">Oxo-4-hydroxy-4-carboxy-5-ureidoimidazoline decarboxylase</fullName>
    </submittedName>
</protein>
<gene>
    <name evidence="5" type="ORF">B0I71DRAFT_155876</name>
    <name evidence="4" type="ORF">YALI1_A01577g</name>
</gene>
<dbReference type="VEuPathDB" id="FungiDB:YALI0_A01111g"/>
<dbReference type="SUPFAM" id="SSF158694">
    <property type="entry name" value="UraD-Like"/>
    <property type="match status" value="1"/>
</dbReference>
<name>A0A1H6QB26_YARLL</name>
<accession>A0A1H6QB26</accession>
<dbReference type="InterPro" id="IPR018020">
    <property type="entry name" value="OHCU_decarboxylase"/>
</dbReference>
<feature type="compositionally biased region" description="Polar residues" evidence="2">
    <location>
        <begin position="91"/>
        <end position="104"/>
    </location>
</feature>
<dbReference type="OMA" id="AIQAMCD"/>